<evidence type="ECO:0000313" key="2">
    <source>
        <dbReference type="EMBL" id="EHB17415.1"/>
    </source>
</evidence>
<dbReference type="Proteomes" id="UP000006813">
    <property type="component" value="Unassembled WGS sequence"/>
</dbReference>
<reference evidence="2 3" key="1">
    <citation type="journal article" date="2011" name="Nature">
        <title>Genome sequencing reveals insights into physiology and longevity of the naked mole rat.</title>
        <authorList>
            <person name="Kim E.B."/>
            <person name="Fang X."/>
            <person name="Fushan A.A."/>
            <person name="Huang Z."/>
            <person name="Lobanov A.V."/>
            <person name="Han L."/>
            <person name="Marino S.M."/>
            <person name="Sun X."/>
            <person name="Turanov A.A."/>
            <person name="Yang P."/>
            <person name="Yim S.H."/>
            <person name="Zhao X."/>
            <person name="Kasaikina M.V."/>
            <person name="Stoletzki N."/>
            <person name="Peng C."/>
            <person name="Polak P."/>
            <person name="Xiong Z."/>
            <person name="Kiezun A."/>
            <person name="Zhu Y."/>
            <person name="Chen Y."/>
            <person name="Kryukov G.V."/>
            <person name="Zhang Q."/>
            <person name="Peshkin L."/>
            <person name="Yang L."/>
            <person name="Bronson R.T."/>
            <person name="Buffenstein R."/>
            <person name="Wang B."/>
            <person name="Han C."/>
            <person name="Li Q."/>
            <person name="Chen L."/>
            <person name="Zhao W."/>
            <person name="Sunyaev S.R."/>
            <person name="Park T.J."/>
            <person name="Zhang G."/>
            <person name="Wang J."/>
            <person name="Gladyshev V.N."/>
        </authorList>
    </citation>
    <scope>NUCLEOTIDE SEQUENCE [LARGE SCALE GENOMIC DNA]</scope>
</reference>
<dbReference type="AlphaFoldDB" id="G5C7A4"/>
<dbReference type="InParanoid" id="G5C7A4"/>
<sequence>MRAAAAPGHPAAAPERAAHPGSGRAQAVTVQGARALGAGSSVLRSRQATEADSSKQEPGSGEEKALAPRKGADAAGPRFGLELGRTELHLRRVRLSDAGVPASPARCPGSGQPGASACGHWINGI</sequence>
<evidence type="ECO:0000313" key="3">
    <source>
        <dbReference type="Proteomes" id="UP000006813"/>
    </source>
</evidence>
<name>G5C7A4_HETGA</name>
<feature type="region of interest" description="Disordered" evidence="1">
    <location>
        <begin position="1"/>
        <end position="81"/>
    </location>
</feature>
<evidence type="ECO:0000256" key="1">
    <source>
        <dbReference type="SAM" id="MobiDB-lite"/>
    </source>
</evidence>
<protein>
    <submittedName>
        <fullName evidence="2">Uncharacterized protein</fullName>
    </submittedName>
</protein>
<dbReference type="EMBL" id="JH173676">
    <property type="protein sequence ID" value="EHB17415.1"/>
    <property type="molecule type" value="Genomic_DNA"/>
</dbReference>
<organism evidence="2 3">
    <name type="scientific">Heterocephalus glaber</name>
    <name type="common">Naked mole rat</name>
    <dbReference type="NCBI Taxonomy" id="10181"/>
    <lineage>
        <taxon>Eukaryota</taxon>
        <taxon>Metazoa</taxon>
        <taxon>Chordata</taxon>
        <taxon>Craniata</taxon>
        <taxon>Vertebrata</taxon>
        <taxon>Euteleostomi</taxon>
        <taxon>Mammalia</taxon>
        <taxon>Eutheria</taxon>
        <taxon>Euarchontoglires</taxon>
        <taxon>Glires</taxon>
        <taxon>Rodentia</taxon>
        <taxon>Hystricomorpha</taxon>
        <taxon>Bathyergidae</taxon>
        <taxon>Heterocephalus</taxon>
    </lineage>
</organism>
<feature type="region of interest" description="Disordered" evidence="1">
    <location>
        <begin position="99"/>
        <end position="118"/>
    </location>
</feature>
<feature type="compositionally biased region" description="Basic and acidic residues" evidence="1">
    <location>
        <begin position="47"/>
        <end position="72"/>
    </location>
</feature>
<accession>G5C7A4</accession>
<feature type="compositionally biased region" description="Low complexity" evidence="1">
    <location>
        <begin position="1"/>
        <end position="21"/>
    </location>
</feature>
<gene>
    <name evidence="2" type="ORF">GW7_16673</name>
</gene>
<proteinExistence type="predicted"/>